<gene>
    <name evidence="1" type="ORF">F8M41_025554</name>
</gene>
<evidence type="ECO:0000313" key="2">
    <source>
        <dbReference type="Proteomes" id="UP000439903"/>
    </source>
</evidence>
<dbReference type="Proteomes" id="UP000439903">
    <property type="component" value="Unassembled WGS sequence"/>
</dbReference>
<dbReference type="OrthoDB" id="2125396at2759"/>
<evidence type="ECO:0008006" key="3">
    <source>
        <dbReference type="Google" id="ProtNLM"/>
    </source>
</evidence>
<name>A0A8H4B009_GIGMA</name>
<organism evidence="1 2">
    <name type="scientific">Gigaspora margarita</name>
    <dbReference type="NCBI Taxonomy" id="4874"/>
    <lineage>
        <taxon>Eukaryota</taxon>
        <taxon>Fungi</taxon>
        <taxon>Fungi incertae sedis</taxon>
        <taxon>Mucoromycota</taxon>
        <taxon>Glomeromycotina</taxon>
        <taxon>Glomeromycetes</taxon>
        <taxon>Diversisporales</taxon>
        <taxon>Gigasporaceae</taxon>
        <taxon>Gigaspora</taxon>
    </lineage>
</organism>
<comment type="caution">
    <text evidence="1">The sequence shown here is derived from an EMBL/GenBank/DDBJ whole genome shotgun (WGS) entry which is preliminary data.</text>
</comment>
<proteinExistence type="predicted"/>
<keyword evidence="2" id="KW-1185">Reference proteome</keyword>
<accession>A0A8H4B009</accession>
<reference evidence="1 2" key="1">
    <citation type="journal article" date="2019" name="Environ. Microbiol.">
        <title>At the nexus of three kingdoms: the genome of the mycorrhizal fungus Gigaspora margarita provides insights into plant, endobacterial and fungal interactions.</title>
        <authorList>
            <person name="Venice F."/>
            <person name="Ghignone S."/>
            <person name="Salvioli di Fossalunga A."/>
            <person name="Amselem J."/>
            <person name="Novero M."/>
            <person name="Xianan X."/>
            <person name="Sedzielewska Toro K."/>
            <person name="Morin E."/>
            <person name="Lipzen A."/>
            <person name="Grigoriev I.V."/>
            <person name="Henrissat B."/>
            <person name="Martin F.M."/>
            <person name="Bonfante P."/>
        </authorList>
    </citation>
    <scope>NUCLEOTIDE SEQUENCE [LARGE SCALE GENOMIC DNA]</scope>
    <source>
        <strain evidence="1 2">BEG34</strain>
    </source>
</reference>
<dbReference type="EMBL" id="WTPW01000093">
    <property type="protein sequence ID" value="KAF0548932.1"/>
    <property type="molecule type" value="Genomic_DNA"/>
</dbReference>
<dbReference type="SUPFAM" id="SSF52047">
    <property type="entry name" value="RNI-like"/>
    <property type="match status" value="1"/>
</dbReference>
<sequence>MASKIFRGDMPELMEQILNNLDEEICTLYSCVLVSRHWCMVSIPILWRDPFTLSRNSMFITRYFTSLKEDDRFILNEYEIDIDFSNNLFHYAIFLKVLDLTTLDDKVQDWIDDNLPTDFDLLKYRMANLLIKLFIESGATLSKSDLVMSNEVIGINPEIFYLLGQNKCFFLRIQDLSVSVESKSCIESAIALLKILASHATKIITLTFDAYIYDSLLYHTFTCVIKSQEQLRHFELFGNLALRLKFYHMISALQYQKRTLKEVSINSSTCNADFEALKNCENLEVIRISYCEEVERLLKILGTNLYKINTLEIYSYTIDALNIIQILKKSSSSLQRLKLYSEREEIDSLPLFILLSKYHISLHFKN</sequence>
<dbReference type="AlphaFoldDB" id="A0A8H4B009"/>
<evidence type="ECO:0000313" key="1">
    <source>
        <dbReference type="EMBL" id="KAF0548932.1"/>
    </source>
</evidence>
<protein>
    <recommendedName>
        <fullName evidence="3">F-box domain-containing protein</fullName>
    </recommendedName>
</protein>